<dbReference type="Proteomes" id="UP001597139">
    <property type="component" value="Unassembled WGS sequence"/>
</dbReference>
<name>A0ABD6BNL8_9EURY</name>
<dbReference type="EMBL" id="JBHUCZ010000001">
    <property type="protein sequence ID" value="MFD1566209.1"/>
    <property type="molecule type" value="Genomic_DNA"/>
</dbReference>
<gene>
    <name evidence="1" type="ORF">ACFSAU_01770</name>
</gene>
<accession>A0ABD6BNL8</accession>
<dbReference type="AlphaFoldDB" id="A0ABD6BNL8"/>
<protein>
    <recommendedName>
        <fullName evidence="3">Small CPxCG-related zinc finger protein</fullName>
    </recommendedName>
</protein>
<comment type="caution">
    <text evidence="1">The sequence shown here is derived from an EMBL/GenBank/DDBJ whole genome shotgun (WGS) entry which is preliminary data.</text>
</comment>
<evidence type="ECO:0008006" key="3">
    <source>
        <dbReference type="Google" id="ProtNLM"/>
    </source>
</evidence>
<keyword evidence="2" id="KW-1185">Reference proteome</keyword>
<sequence>MNDYVECRDCGFVLAAADSPSRDPKHWDACPDCGGTEFGRVGE</sequence>
<organism evidence="1 2">
    <name type="scientific">Halolamina litorea</name>
    <dbReference type="NCBI Taxonomy" id="1515593"/>
    <lineage>
        <taxon>Archaea</taxon>
        <taxon>Methanobacteriati</taxon>
        <taxon>Methanobacteriota</taxon>
        <taxon>Stenosarchaea group</taxon>
        <taxon>Halobacteria</taxon>
        <taxon>Halobacteriales</taxon>
        <taxon>Haloferacaceae</taxon>
    </lineage>
</organism>
<evidence type="ECO:0000313" key="2">
    <source>
        <dbReference type="Proteomes" id="UP001597139"/>
    </source>
</evidence>
<dbReference type="RefSeq" id="WP_267645479.1">
    <property type="nucleotide sequence ID" value="NZ_JANHGR010000001.1"/>
</dbReference>
<reference evidence="1 2" key="1">
    <citation type="journal article" date="2019" name="Int. J. Syst. Evol. Microbiol.">
        <title>The Global Catalogue of Microorganisms (GCM) 10K type strain sequencing project: providing services to taxonomists for standard genome sequencing and annotation.</title>
        <authorList>
            <consortium name="The Broad Institute Genomics Platform"/>
            <consortium name="The Broad Institute Genome Sequencing Center for Infectious Disease"/>
            <person name="Wu L."/>
            <person name="Ma J."/>
        </authorList>
    </citation>
    <scope>NUCLEOTIDE SEQUENCE [LARGE SCALE GENOMIC DNA]</scope>
    <source>
        <strain evidence="1 2">CGMCC 1.12859</strain>
    </source>
</reference>
<evidence type="ECO:0000313" key="1">
    <source>
        <dbReference type="EMBL" id="MFD1566209.1"/>
    </source>
</evidence>
<proteinExistence type="predicted"/>